<dbReference type="GO" id="GO:0004325">
    <property type="term" value="F:ferrochelatase activity"/>
    <property type="evidence" value="ECO:0007669"/>
    <property type="project" value="InterPro"/>
</dbReference>
<dbReference type="Pfam" id="PF23386">
    <property type="entry name" value="NPP-6_helical"/>
    <property type="match status" value="1"/>
</dbReference>
<dbReference type="Pfam" id="PF00069">
    <property type="entry name" value="Pkinase"/>
    <property type="match status" value="1"/>
</dbReference>
<comment type="caution">
    <text evidence="3">The sequence shown here is derived from an EMBL/GenBank/DDBJ whole genome shotgun (WGS) entry which is preliminary data.</text>
</comment>
<dbReference type="InterPro" id="IPR011009">
    <property type="entry name" value="Kinase-like_dom_sf"/>
</dbReference>
<dbReference type="GO" id="GO:0005524">
    <property type="term" value="F:ATP binding"/>
    <property type="evidence" value="ECO:0007669"/>
    <property type="project" value="InterPro"/>
</dbReference>
<dbReference type="FunFam" id="1.10.510.10:FF:000842">
    <property type="entry name" value="Nuclear receptor-binding protein"/>
    <property type="match status" value="1"/>
</dbReference>
<protein>
    <recommendedName>
        <fullName evidence="2">Protein kinase domain-containing protein</fullName>
    </recommendedName>
</protein>
<dbReference type="Gene3D" id="3.30.200.20">
    <property type="entry name" value="Phosphorylase Kinase, domain 1"/>
    <property type="match status" value="1"/>
</dbReference>
<evidence type="ECO:0000256" key="1">
    <source>
        <dbReference type="SAM" id="MobiDB-lite"/>
    </source>
</evidence>
<dbReference type="PROSITE" id="PS50011">
    <property type="entry name" value="PROTEIN_KINASE_DOM"/>
    <property type="match status" value="1"/>
</dbReference>
<organism evidence="3 4">
    <name type="scientific">Cylicocyclus nassatus</name>
    <name type="common">Nematode worm</name>
    <dbReference type="NCBI Taxonomy" id="53992"/>
    <lineage>
        <taxon>Eukaryota</taxon>
        <taxon>Metazoa</taxon>
        <taxon>Ecdysozoa</taxon>
        <taxon>Nematoda</taxon>
        <taxon>Chromadorea</taxon>
        <taxon>Rhabditida</taxon>
        <taxon>Rhabditina</taxon>
        <taxon>Rhabditomorpha</taxon>
        <taxon>Strongyloidea</taxon>
        <taxon>Strongylidae</taxon>
        <taxon>Cylicocyclus</taxon>
    </lineage>
</organism>
<dbReference type="PANTHER" id="PTHR13902">
    <property type="entry name" value="SERINE/THREONINE-PROTEIN KINASE WNK WITH NO LYSINE -RELATED"/>
    <property type="match status" value="1"/>
</dbReference>
<evidence type="ECO:0000259" key="2">
    <source>
        <dbReference type="PROSITE" id="PS50011"/>
    </source>
</evidence>
<reference evidence="3" key="1">
    <citation type="submission" date="2023-07" db="EMBL/GenBank/DDBJ databases">
        <authorList>
            <consortium name="CYATHOMIX"/>
        </authorList>
    </citation>
    <scope>NUCLEOTIDE SEQUENCE</scope>
    <source>
        <strain evidence="3">N/A</strain>
    </source>
</reference>
<dbReference type="Gene3D" id="1.10.510.10">
    <property type="entry name" value="Transferase(Phosphotransferase) domain 1"/>
    <property type="match status" value="1"/>
</dbReference>
<gene>
    <name evidence="3" type="ORF">CYNAS_LOCUS5725</name>
</gene>
<evidence type="ECO:0000313" key="3">
    <source>
        <dbReference type="EMBL" id="CAJ0593742.1"/>
    </source>
</evidence>
<feature type="compositionally biased region" description="Basic and acidic residues" evidence="1">
    <location>
        <begin position="571"/>
        <end position="587"/>
    </location>
</feature>
<sequence length="1157" mass="129252">MNDSTVEPTPDDTLFGGSFTCGLIAARLRHVVKQRLDIARSLLALIQLYSEDRRYDYPMFEFSDLKRKLSNIINNYRLFDDQLSLKLAKDNVQVSLCSWFFKGEGVDWLSKAMTNFNLAAKGVTDQNKALLTALSPVGKTQEINLGDYYVMAFKSRRCGLSYGSKCAPSVNPLPSTSIGKHFSCNICIEGFWKKSWSHTRRRGFCSAAPEKGTHVVFLHFGFPRSQFYATCHLRHAASLYYQTPRALERLIPIPVLLNEKVKDCISKYGSQETVEDSLIRLTERVQKSLNTLMPEFESITCSNAFFFDEPSIERHLTGIGKGGCSRLVLLPFYPHYSCAQSGILLNEAERVLQTFTVPATVDGKEVANERIVPNTSESFRVSALHRWSSHPVVSEYWLDVLKSKRADFGGILFCAPSLRGYNSKEHRHLVWSSCERVMSGLSDSLPWRLAFYNAWDQWGLPIRDSVKMQVKRLSKQLPHDKSFAVVPISSFVPDFNTFSVLPNLLEEEDRAVLIEPQPENPVLIQGMVELVKNHLLGRRNAQLQNRLAVEFSYLCSGRQYLVRCKMAGGGGEEHAAHSSAQDDHHDSDDDDDGADEILEESPCKRWSKRREQVKQRDVPGIDSAYLAMDNDTGNEVVWNEVEFSERKNFRSQEEKINAVFDNLTQLVHTNLVKFHKYWTDAKSEKPRIIFITEFMSSGSVASFLQRKRKSDSPFTIKQWKKWTTQILSALNYLHSCTPPITHGNLTCNTIFIQQNGLIKIGCVAPDAISHHVKTCRDNLKQLHYIAPEYEYLTEVTPAADIYSFGVCALEIAAPGGLASYQNGTGEGGTKEGPINPECLDKALEALEDEGQRDFIRLCLQKDPTKRPTARELLFHPVLFEVHSLKLLAAHKIVDCKLFDDLPNDAFRVPDVEKVAAVAKREAGVREMAYCQVPAFQHDLEKIVEEIRNGGYPLTAFAPLAHPPLKSTVPSSRVPVTASTVEEPSTSSLTNTQSHAAESSDAAAAAPAAEESVQHRETRTIRHMRVTTARNELTIWLQLEDMMNRQLTTEFSNDEDPLVITHDLVKHGFICEADEERLGPVLATALKAAADLAQSTGDDVTTGSTMYAVTEDPHVADAVQPGVAGSASCRADPLNGREAVLSKLAFAEPPVAPSSSTV</sequence>
<dbReference type="Proteomes" id="UP001176961">
    <property type="component" value="Unassembled WGS sequence"/>
</dbReference>
<dbReference type="InterPro" id="IPR001015">
    <property type="entry name" value="Ferrochelatase"/>
</dbReference>
<feature type="domain" description="Protein kinase" evidence="2">
    <location>
        <begin position="610"/>
        <end position="878"/>
    </location>
</feature>
<dbReference type="FunFam" id="3.30.200.20:FF:000607">
    <property type="entry name" value="Nuclear receptor-binding protein 2a"/>
    <property type="match status" value="1"/>
</dbReference>
<dbReference type="AlphaFoldDB" id="A0AA36GKR0"/>
<feature type="compositionally biased region" description="Low complexity" evidence="1">
    <location>
        <begin position="995"/>
        <end position="1010"/>
    </location>
</feature>
<dbReference type="SUPFAM" id="SSF53800">
    <property type="entry name" value="Chelatase"/>
    <property type="match status" value="1"/>
</dbReference>
<keyword evidence="4" id="KW-1185">Reference proteome</keyword>
<dbReference type="InterPro" id="IPR000719">
    <property type="entry name" value="Prot_kinase_dom"/>
</dbReference>
<dbReference type="EMBL" id="CATQJL010000112">
    <property type="protein sequence ID" value="CAJ0593742.1"/>
    <property type="molecule type" value="Genomic_DNA"/>
</dbReference>
<accession>A0AA36GKR0</accession>
<evidence type="ECO:0000313" key="4">
    <source>
        <dbReference type="Proteomes" id="UP001176961"/>
    </source>
</evidence>
<feature type="compositionally biased region" description="Polar residues" evidence="1">
    <location>
        <begin position="976"/>
        <end position="994"/>
    </location>
</feature>
<name>A0AA36GKR0_CYLNA</name>
<proteinExistence type="predicted"/>
<feature type="region of interest" description="Disordered" evidence="1">
    <location>
        <begin position="571"/>
        <end position="596"/>
    </location>
</feature>
<dbReference type="Pfam" id="PF00762">
    <property type="entry name" value="Ferrochelatase"/>
    <property type="match status" value="1"/>
</dbReference>
<feature type="region of interest" description="Disordered" evidence="1">
    <location>
        <begin position="967"/>
        <end position="1019"/>
    </location>
</feature>
<dbReference type="SUPFAM" id="SSF56112">
    <property type="entry name" value="Protein kinase-like (PK-like)"/>
    <property type="match status" value="1"/>
</dbReference>
<dbReference type="InterPro" id="IPR050588">
    <property type="entry name" value="WNK_Ser-Thr_kinase"/>
</dbReference>
<dbReference type="GO" id="GO:0006783">
    <property type="term" value="P:heme biosynthetic process"/>
    <property type="evidence" value="ECO:0007669"/>
    <property type="project" value="InterPro"/>
</dbReference>
<dbReference type="GO" id="GO:0004672">
    <property type="term" value="F:protein kinase activity"/>
    <property type="evidence" value="ECO:0007669"/>
    <property type="project" value="InterPro"/>
</dbReference>
<dbReference type="Gene3D" id="3.40.50.1400">
    <property type="match status" value="1"/>
</dbReference>